<dbReference type="SUPFAM" id="SSF57716">
    <property type="entry name" value="Glucocorticoid receptor-like (DNA-binding domain)"/>
    <property type="match status" value="1"/>
</dbReference>
<dbReference type="InterPro" id="IPR000679">
    <property type="entry name" value="Znf_GATA"/>
</dbReference>
<evidence type="ECO:0000313" key="9">
    <source>
        <dbReference type="EMBL" id="KAL0075971.1"/>
    </source>
</evidence>
<organism evidence="9 10">
    <name type="scientific">Phycomyces blakesleeanus</name>
    <dbReference type="NCBI Taxonomy" id="4837"/>
    <lineage>
        <taxon>Eukaryota</taxon>
        <taxon>Fungi</taxon>
        <taxon>Fungi incertae sedis</taxon>
        <taxon>Mucoromycota</taxon>
        <taxon>Mucoromycotina</taxon>
        <taxon>Mucoromycetes</taxon>
        <taxon>Mucorales</taxon>
        <taxon>Phycomycetaceae</taxon>
        <taxon>Phycomyces</taxon>
    </lineage>
</organism>
<keyword evidence="10" id="KW-1185">Reference proteome</keyword>
<dbReference type="PANTHER" id="PTHR10071">
    <property type="entry name" value="TRANSCRIPTION FACTOR GATA FAMILY MEMBER"/>
    <property type="match status" value="1"/>
</dbReference>
<dbReference type="Gene3D" id="3.30.50.10">
    <property type="entry name" value="Erythroid Transcription Factor GATA-1, subunit A"/>
    <property type="match status" value="1"/>
</dbReference>
<evidence type="ECO:0000256" key="6">
    <source>
        <dbReference type="PROSITE-ProRule" id="PRU00094"/>
    </source>
</evidence>
<gene>
    <name evidence="9" type="ORF">J3Q64DRAFT_1773670</name>
</gene>
<dbReference type="InterPro" id="IPR013088">
    <property type="entry name" value="Znf_NHR/GATA"/>
</dbReference>
<evidence type="ECO:0000256" key="4">
    <source>
        <dbReference type="ARBA" id="ARBA00022833"/>
    </source>
</evidence>
<evidence type="ECO:0000256" key="2">
    <source>
        <dbReference type="ARBA" id="ARBA00022723"/>
    </source>
</evidence>
<accession>A0ABR3AL72</accession>
<keyword evidence="5" id="KW-0539">Nucleus</keyword>
<comment type="caution">
    <text evidence="9">The sequence shown here is derived from an EMBL/GenBank/DDBJ whole genome shotgun (WGS) entry which is preliminary data.</text>
</comment>
<dbReference type="PROSITE" id="PS50114">
    <property type="entry name" value="GATA_ZN_FINGER_2"/>
    <property type="match status" value="1"/>
</dbReference>
<keyword evidence="4" id="KW-0862">Zinc</keyword>
<evidence type="ECO:0000256" key="3">
    <source>
        <dbReference type="ARBA" id="ARBA00022771"/>
    </source>
</evidence>
<dbReference type="PANTHER" id="PTHR10071:SF281">
    <property type="entry name" value="BOX A-BINDING FACTOR-RELATED"/>
    <property type="match status" value="1"/>
</dbReference>
<dbReference type="CDD" id="cd00202">
    <property type="entry name" value="ZnF_GATA"/>
    <property type="match status" value="1"/>
</dbReference>
<evidence type="ECO:0000256" key="1">
    <source>
        <dbReference type="ARBA" id="ARBA00004123"/>
    </source>
</evidence>
<reference evidence="9 10" key="1">
    <citation type="submission" date="2024-04" db="EMBL/GenBank/DDBJ databases">
        <title>Symmetric and asymmetric DNA N6-adenine methylation regulates different biological responses in Mucorales.</title>
        <authorList>
            <consortium name="Lawrence Berkeley National Laboratory"/>
            <person name="Lax C."/>
            <person name="Mondo S.J."/>
            <person name="Osorio-Concepcion M."/>
            <person name="Muszewska A."/>
            <person name="Corrochano-Luque M."/>
            <person name="Gutierrez G."/>
            <person name="Riley R."/>
            <person name="Lipzen A."/>
            <person name="Guo J."/>
            <person name="Hundley H."/>
            <person name="Amirebrahimi M."/>
            <person name="Ng V."/>
            <person name="Lorenzo-Gutierrez D."/>
            <person name="Binder U."/>
            <person name="Yang J."/>
            <person name="Song Y."/>
            <person name="Canovas D."/>
            <person name="Navarro E."/>
            <person name="Freitag M."/>
            <person name="Gabaldon T."/>
            <person name="Grigoriev I.V."/>
            <person name="Corrochano L.M."/>
            <person name="Nicolas F.E."/>
            <person name="Garre V."/>
        </authorList>
    </citation>
    <scope>NUCLEOTIDE SEQUENCE [LARGE SCALE GENOMIC DNA]</scope>
    <source>
        <strain evidence="9 10">L51</strain>
    </source>
</reference>
<name>A0ABR3AL72_PHYBL</name>
<dbReference type="PROSITE" id="PS00344">
    <property type="entry name" value="GATA_ZN_FINGER_1"/>
    <property type="match status" value="1"/>
</dbReference>
<feature type="region of interest" description="Disordered" evidence="7">
    <location>
        <begin position="76"/>
        <end position="107"/>
    </location>
</feature>
<feature type="compositionally biased region" description="Polar residues" evidence="7">
    <location>
        <begin position="76"/>
        <end position="86"/>
    </location>
</feature>
<proteinExistence type="predicted"/>
<evidence type="ECO:0000313" key="10">
    <source>
        <dbReference type="Proteomes" id="UP001448207"/>
    </source>
</evidence>
<feature type="region of interest" description="Disordered" evidence="7">
    <location>
        <begin position="1"/>
        <end position="20"/>
    </location>
</feature>
<sequence length="234" mass="26123">MCDKEEMNSPDQMSIIPDFNGSSSCNSQQTMFNVGGSYSYLSSYSPIDYNYPPDTPVSVSSVPWWANDQSYFEKQQPQSLGYTQEQPKPFSKTPCNETGKSKKKGNGRIKDIKRKCTNCGAKNTPSWRRGLNNSNLLCNACGLYERVNGKKRKVMLQPDGSIKVARGEDSEHSKCTRCLTQEAKRWCKIDGQIFCTRCAPRSNESKGRLKPTSVASIVESTKSVTLGPSWEKSP</sequence>
<dbReference type="EMBL" id="JBCLYO010000033">
    <property type="protein sequence ID" value="KAL0075971.1"/>
    <property type="molecule type" value="Genomic_DNA"/>
</dbReference>
<dbReference type="InterPro" id="IPR039355">
    <property type="entry name" value="Transcription_factor_GATA"/>
</dbReference>
<protein>
    <submittedName>
        <fullName evidence="9">GATA-type zinc finger transcription factor</fullName>
    </submittedName>
</protein>
<feature type="domain" description="GATA-type" evidence="8">
    <location>
        <begin position="110"/>
        <end position="166"/>
    </location>
</feature>
<keyword evidence="3 6" id="KW-0863">Zinc-finger</keyword>
<dbReference type="Pfam" id="PF00320">
    <property type="entry name" value="GATA"/>
    <property type="match status" value="1"/>
</dbReference>
<evidence type="ECO:0000259" key="8">
    <source>
        <dbReference type="PROSITE" id="PS50114"/>
    </source>
</evidence>
<evidence type="ECO:0000256" key="5">
    <source>
        <dbReference type="ARBA" id="ARBA00023242"/>
    </source>
</evidence>
<evidence type="ECO:0000256" key="7">
    <source>
        <dbReference type="SAM" id="MobiDB-lite"/>
    </source>
</evidence>
<dbReference type="SMART" id="SM00401">
    <property type="entry name" value="ZnF_GATA"/>
    <property type="match status" value="1"/>
</dbReference>
<dbReference type="Proteomes" id="UP001448207">
    <property type="component" value="Unassembled WGS sequence"/>
</dbReference>
<comment type="subcellular location">
    <subcellularLocation>
        <location evidence="1">Nucleus</location>
    </subcellularLocation>
</comment>
<keyword evidence="2" id="KW-0479">Metal-binding</keyword>